<protein>
    <recommendedName>
        <fullName evidence="3">Transcriptional regulator</fullName>
    </recommendedName>
</protein>
<keyword evidence="2" id="KW-1185">Reference proteome</keyword>
<dbReference type="Proteomes" id="UP001372526">
    <property type="component" value="Unassembled WGS sequence"/>
</dbReference>
<sequence>MAGDDPTKEHHDPSLYLAFDIANNLGVTVDQLFLYEGQEEK</sequence>
<dbReference type="RefSeq" id="WP_336473320.1">
    <property type="nucleotide sequence ID" value="NZ_JBAWSX010000010.1"/>
</dbReference>
<dbReference type="Gene3D" id="1.10.260.40">
    <property type="entry name" value="lambda repressor-like DNA-binding domains"/>
    <property type="match status" value="1"/>
</dbReference>
<dbReference type="EMBL" id="JBAWSX010000010">
    <property type="protein sequence ID" value="MEI4802870.1"/>
    <property type="molecule type" value="Genomic_DNA"/>
</dbReference>
<dbReference type="InterPro" id="IPR010982">
    <property type="entry name" value="Lambda_DNA-bd_dom_sf"/>
</dbReference>
<evidence type="ECO:0000313" key="1">
    <source>
        <dbReference type="EMBL" id="MEI4802870.1"/>
    </source>
</evidence>
<evidence type="ECO:0000313" key="2">
    <source>
        <dbReference type="Proteomes" id="UP001372526"/>
    </source>
</evidence>
<organism evidence="1 2">
    <name type="scientific">Bacillus bruguierae</name>
    <dbReference type="NCBI Taxonomy" id="3127667"/>
    <lineage>
        <taxon>Bacteria</taxon>
        <taxon>Bacillati</taxon>
        <taxon>Bacillota</taxon>
        <taxon>Bacilli</taxon>
        <taxon>Bacillales</taxon>
        <taxon>Bacillaceae</taxon>
        <taxon>Bacillus</taxon>
    </lineage>
</organism>
<gene>
    <name evidence="1" type="ORF">WAZ07_16440</name>
</gene>
<name>A0ABU8FJK6_9BACI</name>
<proteinExistence type="predicted"/>
<accession>A0ABU8FJK6</accession>
<evidence type="ECO:0008006" key="3">
    <source>
        <dbReference type="Google" id="ProtNLM"/>
    </source>
</evidence>
<comment type="caution">
    <text evidence="1">The sequence shown here is derived from an EMBL/GenBank/DDBJ whole genome shotgun (WGS) entry which is preliminary data.</text>
</comment>
<reference evidence="1 2" key="1">
    <citation type="submission" date="2024-01" db="EMBL/GenBank/DDBJ databases">
        <title>Seven novel Bacillus-like species.</title>
        <authorList>
            <person name="Liu G."/>
        </authorList>
    </citation>
    <scope>NUCLEOTIDE SEQUENCE [LARGE SCALE GENOMIC DNA]</scope>
    <source>
        <strain evidence="1 2">FJAT-51639</strain>
    </source>
</reference>